<dbReference type="InterPro" id="IPR011332">
    <property type="entry name" value="Ribosomal_zn-bd"/>
</dbReference>
<dbReference type="EMBL" id="NDWU01000006">
    <property type="protein sequence ID" value="PUA32899.1"/>
    <property type="molecule type" value="Genomic_DNA"/>
</dbReference>
<keyword evidence="5" id="KW-0479">Metal-binding</keyword>
<dbReference type="HAMAP" id="MF_00371">
    <property type="entry name" value="Ribosomal_eS27"/>
    <property type="match status" value="1"/>
</dbReference>
<dbReference type="GO" id="GO:1990904">
    <property type="term" value="C:ribonucleoprotein complex"/>
    <property type="evidence" value="ECO:0007669"/>
    <property type="project" value="UniProtKB-KW"/>
</dbReference>
<comment type="subunit">
    <text evidence="5">Part of the 30S ribosomal subunit.</text>
</comment>
<dbReference type="Proteomes" id="UP000244066">
    <property type="component" value="Unassembled WGS sequence"/>
</dbReference>
<dbReference type="GO" id="GO:0008270">
    <property type="term" value="F:zinc ion binding"/>
    <property type="evidence" value="ECO:0007669"/>
    <property type="project" value="UniProtKB-UniRule"/>
</dbReference>
<dbReference type="GO" id="GO:0005840">
    <property type="term" value="C:ribosome"/>
    <property type="evidence" value="ECO:0007669"/>
    <property type="project" value="UniProtKB-KW"/>
</dbReference>
<comment type="cofactor">
    <cofactor evidence="5">
        <name>Zn(2+)</name>
        <dbReference type="ChEBI" id="CHEBI:29105"/>
    </cofactor>
    <text evidence="5">Binds 1 zinc ion per subunit.</text>
</comment>
<dbReference type="GO" id="GO:0003735">
    <property type="term" value="F:structural constituent of ribosome"/>
    <property type="evidence" value="ECO:0007669"/>
    <property type="project" value="InterPro"/>
</dbReference>
<dbReference type="GO" id="GO:0006412">
    <property type="term" value="P:translation"/>
    <property type="evidence" value="ECO:0007669"/>
    <property type="project" value="UniProtKB-UniRule"/>
</dbReference>
<feature type="binding site" evidence="5">
    <location>
        <position position="26"/>
    </location>
    <ligand>
        <name>Zn(2+)</name>
        <dbReference type="ChEBI" id="CHEBI:29105"/>
    </ligand>
</feature>
<gene>
    <name evidence="5" type="primary">rps27e</name>
    <name evidence="6" type="ORF">B9J98_03135</name>
</gene>
<keyword evidence="2 5" id="KW-0862">Zinc</keyword>
<dbReference type="InterPro" id="IPR023407">
    <property type="entry name" value="Ribosomal_eS27_Zn-bd_dom_sf"/>
</dbReference>
<keyword evidence="4 5" id="KW-0687">Ribonucleoprotein</keyword>
<dbReference type="NCBIfam" id="NF001629">
    <property type="entry name" value="PRK00415.1"/>
    <property type="match status" value="1"/>
</dbReference>
<reference evidence="6 7" key="1">
    <citation type="submission" date="2017-04" db="EMBL/GenBank/DDBJ databases">
        <title>Draft Aigarchaeota genome from a New Zealand hot spring.</title>
        <authorList>
            <person name="Reysenbach A.-L."/>
            <person name="Donaho J.A."/>
            <person name="Gerhart J."/>
            <person name="Kelley J.F."/>
            <person name="Kouba K."/>
            <person name="Podar M."/>
            <person name="Stott M."/>
        </authorList>
    </citation>
    <scope>NUCLEOTIDE SEQUENCE [LARGE SCALE GENOMIC DNA]</scope>
    <source>
        <strain evidence="6">NZ13_MG1</strain>
    </source>
</reference>
<organism evidence="6 7">
    <name type="scientific">Candidatus Terraquivivens tikiterensis</name>
    <dbReference type="NCBI Taxonomy" id="1980982"/>
    <lineage>
        <taxon>Archaea</taxon>
        <taxon>Nitrososphaerota</taxon>
        <taxon>Candidatus Wolframiiraptoraceae</taxon>
        <taxon>Candidatus Terraquivivens</taxon>
    </lineage>
</organism>
<comment type="caution">
    <text evidence="6">The sequence shown here is derived from an EMBL/GenBank/DDBJ whole genome shotgun (WGS) entry which is preliminary data.</text>
</comment>
<sequence>MVGEADWSKLIPKPTSRFLLVSCDECNNKQIVFEHAKTLVRCRVCNSILAKPKGGKAQIFGKVLEVYE</sequence>
<feature type="binding site" evidence="5">
    <location>
        <position position="45"/>
    </location>
    <ligand>
        <name>Zn(2+)</name>
        <dbReference type="ChEBI" id="CHEBI:29105"/>
    </ligand>
</feature>
<dbReference type="AlphaFoldDB" id="A0A2R7Y6B4"/>
<feature type="binding site" evidence="5">
    <location>
        <position position="23"/>
    </location>
    <ligand>
        <name>Zn(2+)</name>
        <dbReference type="ChEBI" id="CHEBI:29105"/>
    </ligand>
</feature>
<proteinExistence type="inferred from homology"/>
<keyword evidence="5" id="KW-0863">Zinc-finger</keyword>
<accession>A0A2R7Y6B4</accession>
<dbReference type="Pfam" id="PF01667">
    <property type="entry name" value="Ribosomal_S27e"/>
    <property type="match status" value="1"/>
</dbReference>
<feature type="binding site" evidence="5">
    <location>
        <position position="42"/>
    </location>
    <ligand>
        <name>Zn(2+)</name>
        <dbReference type="ChEBI" id="CHEBI:29105"/>
    </ligand>
</feature>
<keyword evidence="3 5" id="KW-0689">Ribosomal protein</keyword>
<comment type="similarity">
    <text evidence="1 5">Belongs to the eukaryotic ribosomal protein eS27 family.</text>
</comment>
<dbReference type="InterPro" id="IPR000592">
    <property type="entry name" value="Ribosomal_eS27"/>
</dbReference>
<dbReference type="PANTHER" id="PTHR11594">
    <property type="entry name" value="40S RIBOSOMAL PROTEIN S27"/>
    <property type="match status" value="1"/>
</dbReference>
<protein>
    <recommendedName>
        <fullName evidence="5">Small ribosomal subunit protein eS27</fullName>
    </recommendedName>
</protein>
<evidence type="ECO:0000256" key="4">
    <source>
        <dbReference type="ARBA" id="ARBA00023274"/>
    </source>
</evidence>
<evidence type="ECO:0000256" key="2">
    <source>
        <dbReference type="ARBA" id="ARBA00022833"/>
    </source>
</evidence>
<evidence type="ECO:0000256" key="1">
    <source>
        <dbReference type="ARBA" id="ARBA00010919"/>
    </source>
</evidence>
<dbReference type="SUPFAM" id="SSF57829">
    <property type="entry name" value="Zn-binding ribosomal proteins"/>
    <property type="match status" value="1"/>
</dbReference>
<evidence type="ECO:0000256" key="5">
    <source>
        <dbReference type="HAMAP-Rule" id="MF_00371"/>
    </source>
</evidence>
<feature type="zinc finger region" description="C4-type" evidence="5">
    <location>
        <begin position="23"/>
        <end position="45"/>
    </location>
</feature>
<name>A0A2R7Y6B4_9ARCH</name>
<evidence type="ECO:0000313" key="6">
    <source>
        <dbReference type="EMBL" id="PUA32899.1"/>
    </source>
</evidence>
<evidence type="ECO:0000313" key="7">
    <source>
        <dbReference type="Proteomes" id="UP000244066"/>
    </source>
</evidence>
<dbReference type="Gene3D" id="2.20.25.100">
    <property type="entry name" value="Zn-binding ribosomal proteins"/>
    <property type="match status" value="1"/>
</dbReference>
<evidence type="ECO:0000256" key="3">
    <source>
        <dbReference type="ARBA" id="ARBA00022980"/>
    </source>
</evidence>